<dbReference type="Proteomes" id="UP000245370">
    <property type="component" value="Unassembled WGS sequence"/>
</dbReference>
<dbReference type="InterPro" id="IPR046687">
    <property type="entry name" value="DUF6557"/>
</dbReference>
<proteinExistence type="predicted"/>
<evidence type="ECO:0000313" key="2">
    <source>
        <dbReference type="Proteomes" id="UP000245370"/>
    </source>
</evidence>
<reference evidence="1 2" key="2">
    <citation type="submission" date="2018-05" db="EMBL/GenBank/DDBJ databases">
        <authorList>
            <person name="Lanie J.A."/>
            <person name="Ng W.-L."/>
            <person name="Kazmierczak K.M."/>
            <person name="Andrzejewski T.M."/>
            <person name="Davidsen T.M."/>
            <person name="Wayne K.J."/>
            <person name="Tettelin H."/>
            <person name="Glass J.I."/>
            <person name="Rusch D."/>
            <person name="Podicherti R."/>
            <person name="Tsui H.-C.T."/>
            <person name="Winkler M.E."/>
        </authorList>
    </citation>
    <scope>NUCLEOTIDE SEQUENCE [LARGE SCALE GENOMIC DNA]</scope>
    <source>
        <strain evidence="1 2">C305</strain>
    </source>
</reference>
<name>A0A2U2XAH9_9FLAO</name>
<dbReference type="Pfam" id="PF20194">
    <property type="entry name" value="DUF6557"/>
    <property type="match status" value="1"/>
</dbReference>
<comment type="caution">
    <text evidence="1">The sequence shown here is derived from an EMBL/GenBank/DDBJ whole genome shotgun (WGS) entry which is preliminary data.</text>
</comment>
<dbReference type="RefSeq" id="WP_109360212.1">
    <property type="nucleotide sequence ID" value="NZ_QFRJ01000011.1"/>
</dbReference>
<reference evidence="1 2" key="1">
    <citation type="submission" date="2018-05" db="EMBL/GenBank/DDBJ databases">
        <title>Brumimicrobium oceani sp. nov., isolated from coastal sediment.</title>
        <authorList>
            <person name="Kou Y."/>
        </authorList>
    </citation>
    <scope>NUCLEOTIDE SEQUENCE [LARGE SCALE GENOMIC DNA]</scope>
    <source>
        <strain evidence="1 2">C305</strain>
    </source>
</reference>
<gene>
    <name evidence="1" type="ORF">DIT68_12825</name>
</gene>
<dbReference type="EMBL" id="QFRJ01000011">
    <property type="protein sequence ID" value="PWH84805.1"/>
    <property type="molecule type" value="Genomic_DNA"/>
</dbReference>
<protein>
    <submittedName>
        <fullName evidence="1">Uncharacterized protein</fullName>
    </submittedName>
</protein>
<organism evidence="1 2">
    <name type="scientific">Brumimicrobium oceani</name>
    <dbReference type="NCBI Taxonomy" id="2100725"/>
    <lineage>
        <taxon>Bacteria</taxon>
        <taxon>Pseudomonadati</taxon>
        <taxon>Bacteroidota</taxon>
        <taxon>Flavobacteriia</taxon>
        <taxon>Flavobacteriales</taxon>
        <taxon>Crocinitomicaceae</taxon>
        <taxon>Brumimicrobium</taxon>
    </lineage>
</organism>
<sequence>MTFKELIQSNSWLSVEAILLQLYPGEEENIFGYQEVFEKLMYLNPEDSEIEIVVANQKDDFDGEEYVDVSGNYKNPKSEEEKYSQALEFTPWKEWLGMEINQESLLQFTELEIIAHCLFEMTFIGFEEEVIQEEMESIQGSMEDYLNMSDEEKEENMISLEDFLKRLKEEDEGEEGDEERD</sequence>
<dbReference type="OrthoDB" id="1823576at2"/>
<accession>A0A2U2XAH9</accession>
<evidence type="ECO:0000313" key="1">
    <source>
        <dbReference type="EMBL" id="PWH84805.1"/>
    </source>
</evidence>
<dbReference type="AlphaFoldDB" id="A0A2U2XAH9"/>
<keyword evidence="2" id="KW-1185">Reference proteome</keyword>